<dbReference type="Proteomes" id="UP001055200">
    <property type="component" value="Chromosome"/>
</dbReference>
<sequence>MAESAADHPPSPPAVVARAITMRGPWGPVYGPIDLEIPTGGVTALIGTAGPGRTALLMTVAGRMKPSGGTLTVLGATAPADIFARCTLAGIEELDTVAESVRVRDLITEQLRWDAPWYRLVGRADRADLEAVCRPVFGPLPLPDLDEYVEQLTELDGLLLRIALANTARPPLLVVGNLDQVTSHRNHDVLARRLVELGREQTVITSSANALPDELGVGTQLQVGNLSHAELVARTQEGQD</sequence>
<dbReference type="Gene3D" id="3.40.50.300">
    <property type="entry name" value="P-loop containing nucleotide triphosphate hydrolases"/>
    <property type="match status" value="1"/>
</dbReference>
<dbReference type="InterPro" id="IPR003439">
    <property type="entry name" value="ABC_transporter-like_ATP-bd"/>
</dbReference>
<keyword evidence="3" id="KW-1185">Reference proteome</keyword>
<dbReference type="InterPro" id="IPR027417">
    <property type="entry name" value="P-loop_NTPase"/>
</dbReference>
<reference evidence="2" key="1">
    <citation type="submission" date="2022-08" db="EMBL/GenBank/DDBJ databases">
        <title>Complete genome sequence of 14 non-tuberculosis mycobacteria type-strains.</title>
        <authorList>
            <person name="Igarashi Y."/>
            <person name="Osugi A."/>
            <person name="Mitarai S."/>
        </authorList>
    </citation>
    <scope>NUCLEOTIDE SEQUENCE</scope>
    <source>
        <strain evidence="2">DSM 45575</strain>
    </source>
</reference>
<organism evidence="2 3">
    <name type="scientific">Mycolicibacillus parakoreensis</name>
    <dbReference type="NCBI Taxonomy" id="1069221"/>
    <lineage>
        <taxon>Bacteria</taxon>
        <taxon>Bacillati</taxon>
        <taxon>Actinomycetota</taxon>
        <taxon>Actinomycetes</taxon>
        <taxon>Mycobacteriales</taxon>
        <taxon>Mycobacteriaceae</taxon>
        <taxon>Mycolicibacillus</taxon>
    </lineage>
</organism>
<dbReference type="Pfam" id="PF00005">
    <property type="entry name" value="ABC_tran"/>
    <property type="match status" value="1"/>
</dbReference>
<evidence type="ECO:0000313" key="2">
    <source>
        <dbReference type="EMBL" id="ULN52683.1"/>
    </source>
</evidence>
<name>A0ABY3TY84_9MYCO</name>
<dbReference type="RefSeq" id="WP_240170955.1">
    <property type="nucleotide sequence ID" value="NZ_CP092365.1"/>
</dbReference>
<evidence type="ECO:0000313" key="3">
    <source>
        <dbReference type="Proteomes" id="UP001055200"/>
    </source>
</evidence>
<dbReference type="SUPFAM" id="SSF52540">
    <property type="entry name" value="P-loop containing nucleoside triphosphate hydrolases"/>
    <property type="match status" value="1"/>
</dbReference>
<proteinExistence type="predicted"/>
<gene>
    <name evidence="2" type="ORF">MIU77_17935</name>
</gene>
<accession>A0ABY3TY84</accession>
<dbReference type="EMBL" id="CP092365">
    <property type="protein sequence ID" value="ULN52683.1"/>
    <property type="molecule type" value="Genomic_DNA"/>
</dbReference>
<protein>
    <recommendedName>
        <fullName evidence="1">ABC transporter domain-containing protein</fullName>
    </recommendedName>
</protein>
<feature type="domain" description="ABC transporter" evidence="1">
    <location>
        <begin position="32"/>
        <end position="80"/>
    </location>
</feature>
<evidence type="ECO:0000259" key="1">
    <source>
        <dbReference type="Pfam" id="PF00005"/>
    </source>
</evidence>